<organism evidence="2 3">
    <name type="scientific">Botryobasidium botryosum (strain FD-172 SS1)</name>
    <dbReference type="NCBI Taxonomy" id="930990"/>
    <lineage>
        <taxon>Eukaryota</taxon>
        <taxon>Fungi</taxon>
        <taxon>Dikarya</taxon>
        <taxon>Basidiomycota</taxon>
        <taxon>Agaricomycotina</taxon>
        <taxon>Agaricomycetes</taxon>
        <taxon>Cantharellales</taxon>
        <taxon>Botryobasidiaceae</taxon>
        <taxon>Botryobasidium</taxon>
    </lineage>
</organism>
<dbReference type="SUPFAM" id="SSF56112">
    <property type="entry name" value="Protein kinase-like (PK-like)"/>
    <property type="match status" value="1"/>
</dbReference>
<feature type="domain" description="Protein kinase" evidence="1">
    <location>
        <begin position="1"/>
        <end position="245"/>
    </location>
</feature>
<dbReference type="InterPro" id="IPR051681">
    <property type="entry name" value="Ser/Thr_Kinases-Pseudokinases"/>
</dbReference>
<dbReference type="InterPro" id="IPR011009">
    <property type="entry name" value="Kinase-like_dom_sf"/>
</dbReference>
<dbReference type="Gene3D" id="1.10.510.10">
    <property type="entry name" value="Transferase(Phosphotransferase) domain 1"/>
    <property type="match status" value="1"/>
</dbReference>
<dbReference type="EMBL" id="KL198039">
    <property type="protein sequence ID" value="KDQ14164.1"/>
    <property type="molecule type" value="Genomic_DNA"/>
</dbReference>
<accession>A0A067MF24</accession>
<protein>
    <recommendedName>
        <fullName evidence="1">Protein kinase domain-containing protein</fullName>
    </recommendedName>
</protein>
<dbReference type="PANTHER" id="PTHR44329:SF214">
    <property type="entry name" value="PROTEIN KINASE DOMAIN-CONTAINING PROTEIN"/>
    <property type="match status" value="1"/>
</dbReference>
<dbReference type="STRING" id="930990.A0A067MF24"/>
<evidence type="ECO:0000313" key="2">
    <source>
        <dbReference type="EMBL" id="KDQ14164.1"/>
    </source>
</evidence>
<evidence type="ECO:0000259" key="1">
    <source>
        <dbReference type="PROSITE" id="PS50011"/>
    </source>
</evidence>
<dbReference type="GO" id="GO:0004674">
    <property type="term" value="F:protein serine/threonine kinase activity"/>
    <property type="evidence" value="ECO:0007669"/>
    <property type="project" value="TreeGrafter"/>
</dbReference>
<dbReference type="InParanoid" id="A0A067MF24"/>
<sequence length="245" mass="27640">MKCARGLVPHETASRRTLREMEMWKTLRHPNVLPFIGSVTLDSKLYLVSPWMPNGDAMKYVNTHPNVDRVAILLQVARGLRYLHTRTLPFVHGDLKAANVLISQNGDARIADFGLSRWAINGSSYGCSDAWRLAGNPRWQAPELMQASDGGEIPRRTTESDIFAFGRFMIEIYTGKYPFPHLPSGSFVIAAVLVKGTLLQDRPMEPEVVSRGLDDNAWLIITDCCRKEPLRRLTVQKLILRLKSL</sequence>
<dbReference type="PIRSF" id="PIRSF000654">
    <property type="entry name" value="Integrin-linked_kinase"/>
    <property type="match status" value="1"/>
</dbReference>
<reference evidence="3" key="1">
    <citation type="journal article" date="2014" name="Proc. Natl. Acad. Sci. U.S.A.">
        <title>Extensive sampling of basidiomycete genomes demonstrates inadequacy of the white-rot/brown-rot paradigm for wood decay fungi.</title>
        <authorList>
            <person name="Riley R."/>
            <person name="Salamov A.A."/>
            <person name="Brown D.W."/>
            <person name="Nagy L.G."/>
            <person name="Floudas D."/>
            <person name="Held B.W."/>
            <person name="Levasseur A."/>
            <person name="Lombard V."/>
            <person name="Morin E."/>
            <person name="Otillar R."/>
            <person name="Lindquist E.A."/>
            <person name="Sun H."/>
            <person name="LaButti K.M."/>
            <person name="Schmutz J."/>
            <person name="Jabbour D."/>
            <person name="Luo H."/>
            <person name="Baker S.E."/>
            <person name="Pisabarro A.G."/>
            <person name="Walton J.D."/>
            <person name="Blanchette R.A."/>
            <person name="Henrissat B."/>
            <person name="Martin F."/>
            <person name="Cullen D."/>
            <person name="Hibbett D.S."/>
            <person name="Grigoriev I.V."/>
        </authorList>
    </citation>
    <scope>NUCLEOTIDE SEQUENCE [LARGE SCALE GENOMIC DNA]</scope>
    <source>
        <strain evidence="3">FD-172 SS1</strain>
    </source>
</reference>
<dbReference type="InterPro" id="IPR001245">
    <property type="entry name" value="Ser-Thr/Tyr_kinase_cat_dom"/>
</dbReference>
<dbReference type="Pfam" id="PF07714">
    <property type="entry name" value="PK_Tyr_Ser-Thr"/>
    <property type="match status" value="1"/>
</dbReference>
<evidence type="ECO:0000313" key="3">
    <source>
        <dbReference type="Proteomes" id="UP000027195"/>
    </source>
</evidence>
<dbReference type="HOGENOM" id="CLU_000288_7_18_1"/>
<keyword evidence="3" id="KW-1185">Reference proteome</keyword>
<dbReference type="SMART" id="SM00220">
    <property type="entry name" value="S_TKc"/>
    <property type="match status" value="1"/>
</dbReference>
<dbReference type="InterPro" id="IPR008271">
    <property type="entry name" value="Ser/Thr_kinase_AS"/>
</dbReference>
<name>A0A067MF24_BOTB1</name>
<dbReference type="PANTHER" id="PTHR44329">
    <property type="entry name" value="SERINE/THREONINE-PROTEIN KINASE TNNI3K-RELATED"/>
    <property type="match status" value="1"/>
</dbReference>
<gene>
    <name evidence="2" type="ORF">BOTBODRAFT_352381</name>
</gene>
<dbReference type="InterPro" id="IPR000719">
    <property type="entry name" value="Prot_kinase_dom"/>
</dbReference>
<dbReference type="Proteomes" id="UP000027195">
    <property type="component" value="Unassembled WGS sequence"/>
</dbReference>
<dbReference type="GO" id="GO:0005524">
    <property type="term" value="F:ATP binding"/>
    <property type="evidence" value="ECO:0007669"/>
    <property type="project" value="InterPro"/>
</dbReference>
<dbReference type="PROSITE" id="PS50011">
    <property type="entry name" value="PROTEIN_KINASE_DOM"/>
    <property type="match status" value="1"/>
</dbReference>
<proteinExistence type="predicted"/>
<dbReference type="OrthoDB" id="10261027at2759"/>
<dbReference type="AlphaFoldDB" id="A0A067MF24"/>
<dbReference type="PROSITE" id="PS00108">
    <property type="entry name" value="PROTEIN_KINASE_ST"/>
    <property type="match status" value="1"/>
</dbReference>